<comment type="caution">
    <text evidence="6">The sequence shown here is derived from an EMBL/GenBank/DDBJ whole genome shotgun (WGS) entry which is preliminary data.</text>
</comment>
<evidence type="ECO:0000259" key="5">
    <source>
        <dbReference type="SMART" id="SM00470"/>
    </source>
</evidence>
<dbReference type="GO" id="GO:0045881">
    <property type="term" value="P:positive regulation of sporulation resulting in formation of a cellular spore"/>
    <property type="evidence" value="ECO:0007669"/>
    <property type="project" value="TreeGrafter"/>
</dbReference>
<dbReference type="InterPro" id="IPR002941">
    <property type="entry name" value="DNA_methylase_N4/N6"/>
</dbReference>
<evidence type="ECO:0000313" key="6">
    <source>
        <dbReference type="EMBL" id="MSS82098.1"/>
    </source>
</evidence>
<dbReference type="GO" id="GO:0007059">
    <property type="term" value="P:chromosome segregation"/>
    <property type="evidence" value="ECO:0007669"/>
    <property type="project" value="TreeGrafter"/>
</dbReference>
<proteinExistence type="inferred from homology"/>
<protein>
    <recommendedName>
        <fullName evidence="4">Methyltransferase</fullName>
        <ecNumber evidence="4">2.1.1.-</ecNumber>
    </recommendedName>
</protein>
<dbReference type="Proteomes" id="UP000441455">
    <property type="component" value="Unassembled WGS sequence"/>
</dbReference>
<dbReference type="RefSeq" id="WP_154488032.1">
    <property type="nucleotide sequence ID" value="NZ_VULN01000007.1"/>
</dbReference>
<dbReference type="AlphaFoldDB" id="A0A6N7W1S5"/>
<dbReference type="InterPro" id="IPR029063">
    <property type="entry name" value="SAM-dependent_MTases_sf"/>
</dbReference>
<dbReference type="GO" id="GO:0005694">
    <property type="term" value="C:chromosome"/>
    <property type="evidence" value="ECO:0007669"/>
    <property type="project" value="TreeGrafter"/>
</dbReference>
<dbReference type="GO" id="GO:0008170">
    <property type="term" value="F:N-methyltransferase activity"/>
    <property type="evidence" value="ECO:0007669"/>
    <property type="project" value="InterPro"/>
</dbReference>
<sequence length="418" mass="47237">MEKTTKEMRLLPVDELIPYVNNARTHSPEQINKLRASLREFGFINPVIIDKDKNIIAGHGRVMAAREEGIKEVPCVLVDYLTEAQKKAYILADNRMALDAGWDEEMLRVEIESLQGADFDVSLTGFSDDEIAHIFDEETEAKEDDFNVEEELQKPVFSKAGDLWQLGKHRVLCGDSTKPETYAQLMDGVKPNLVLTDPPYLVNLRSTSGKIRNDDLNDQEGYEFLKKAFTCFHDAMVADASIYVFYATMKARVFYDAFEDAGFKVGAGLIWKKPKAPFMRTDWKFNMEPIIFGWRKDGKHNWYGDQKQKAVFEFDGIKNSKEDGFGHPSSKPVPMLAYLIKLSSQINGVVLDGFLGSASTLMACDQLGRICYGVELEPKFVDVAVKRYLASHEGEQDSVTVLRNGKTYTYQEVVGGEK</sequence>
<feature type="domain" description="ParB-like N-terminal" evidence="5">
    <location>
        <begin position="9"/>
        <end position="95"/>
    </location>
</feature>
<dbReference type="PIRSF" id="PIRSF036758">
    <property type="entry name" value="Aden_M_ParB"/>
    <property type="match status" value="1"/>
</dbReference>
<dbReference type="CDD" id="cd16403">
    <property type="entry name" value="ParB_N_like_MT"/>
    <property type="match status" value="1"/>
</dbReference>
<dbReference type="Gene3D" id="3.40.50.150">
    <property type="entry name" value="Vaccinia Virus protein VP39"/>
    <property type="match status" value="1"/>
</dbReference>
<dbReference type="InterPro" id="IPR003115">
    <property type="entry name" value="ParB_N"/>
</dbReference>
<keyword evidence="2" id="KW-0808">Transferase</keyword>
<dbReference type="PRINTS" id="PR00508">
    <property type="entry name" value="S21N4MTFRASE"/>
</dbReference>
<evidence type="ECO:0000256" key="1">
    <source>
        <dbReference type="ARBA" id="ARBA00022603"/>
    </source>
</evidence>
<dbReference type="GO" id="GO:0032259">
    <property type="term" value="P:methylation"/>
    <property type="evidence" value="ECO:0007669"/>
    <property type="project" value="UniProtKB-KW"/>
</dbReference>
<evidence type="ECO:0000313" key="7">
    <source>
        <dbReference type="Proteomes" id="UP000441455"/>
    </source>
</evidence>
<evidence type="ECO:0000256" key="3">
    <source>
        <dbReference type="ARBA" id="ARBA00022747"/>
    </source>
</evidence>
<keyword evidence="3" id="KW-0680">Restriction system</keyword>
<dbReference type="GO" id="GO:0003677">
    <property type="term" value="F:DNA binding"/>
    <property type="evidence" value="ECO:0007669"/>
    <property type="project" value="InterPro"/>
</dbReference>
<dbReference type="InterPro" id="IPR015840">
    <property type="entry name" value="DNA_MeTrfase_ParB"/>
</dbReference>
<dbReference type="InterPro" id="IPR036086">
    <property type="entry name" value="ParB/Sulfiredoxin_sf"/>
</dbReference>
<comment type="similarity">
    <text evidence="4">Belongs to the N(4)/N(6)-methyltransferase family.</text>
</comment>
<dbReference type="Pfam" id="PF02195">
    <property type="entry name" value="ParB_N"/>
    <property type="match status" value="1"/>
</dbReference>
<reference evidence="6 7" key="1">
    <citation type="submission" date="2019-08" db="EMBL/GenBank/DDBJ databases">
        <title>In-depth cultivation of the pig gut microbiome towards novel bacterial diversity and tailored functional studies.</title>
        <authorList>
            <person name="Wylensek D."/>
            <person name="Hitch T.C.A."/>
            <person name="Clavel T."/>
        </authorList>
    </citation>
    <scope>NUCLEOTIDE SEQUENCE [LARGE SCALE GENOMIC DNA]</scope>
    <source>
        <strain evidence="6 7">WCA-389-WT-5B</strain>
    </source>
</reference>
<dbReference type="Gene3D" id="3.90.1530.10">
    <property type="entry name" value="Conserved hypothetical protein from pyrococcus furiosus pfu- 392566-001, ParB domain"/>
    <property type="match status" value="1"/>
</dbReference>
<dbReference type="SMART" id="SM00470">
    <property type="entry name" value="ParB"/>
    <property type="match status" value="1"/>
</dbReference>
<dbReference type="PANTHER" id="PTHR33375:SF1">
    <property type="entry name" value="CHROMOSOME-PARTITIONING PROTEIN PARB-RELATED"/>
    <property type="match status" value="1"/>
</dbReference>
<dbReference type="SUPFAM" id="SSF110849">
    <property type="entry name" value="ParB/Sulfiredoxin"/>
    <property type="match status" value="1"/>
</dbReference>
<dbReference type="SUPFAM" id="SSF53335">
    <property type="entry name" value="S-adenosyl-L-methionine-dependent methyltransferases"/>
    <property type="match status" value="1"/>
</dbReference>
<dbReference type="Pfam" id="PF01555">
    <property type="entry name" value="N6_N4_Mtase"/>
    <property type="match status" value="1"/>
</dbReference>
<keyword evidence="1 6" id="KW-0489">Methyltransferase</keyword>
<gene>
    <name evidence="6" type="ORF">FX155_05760</name>
</gene>
<organism evidence="6 7">
    <name type="scientific">Acidaminococcus fermentans</name>
    <dbReference type="NCBI Taxonomy" id="905"/>
    <lineage>
        <taxon>Bacteria</taxon>
        <taxon>Bacillati</taxon>
        <taxon>Bacillota</taxon>
        <taxon>Negativicutes</taxon>
        <taxon>Acidaminococcales</taxon>
        <taxon>Acidaminococcaceae</taxon>
        <taxon>Acidaminococcus</taxon>
    </lineage>
</organism>
<dbReference type="PANTHER" id="PTHR33375">
    <property type="entry name" value="CHROMOSOME-PARTITIONING PROTEIN PARB-RELATED"/>
    <property type="match status" value="1"/>
</dbReference>
<dbReference type="GO" id="GO:0009307">
    <property type="term" value="P:DNA restriction-modification system"/>
    <property type="evidence" value="ECO:0007669"/>
    <property type="project" value="UniProtKB-KW"/>
</dbReference>
<dbReference type="EC" id="2.1.1.-" evidence="4"/>
<name>A0A6N7W1S5_ACIFE</name>
<accession>A0A6N7W1S5</accession>
<evidence type="ECO:0000256" key="2">
    <source>
        <dbReference type="ARBA" id="ARBA00022679"/>
    </source>
</evidence>
<evidence type="ECO:0000256" key="4">
    <source>
        <dbReference type="RuleBase" id="RU362026"/>
    </source>
</evidence>
<dbReference type="EMBL" id="VULN01000007">
    <property type="protein sequence ID" value="MSS82098.1"/>
    <property type="molecule type" value="Genomic_DNA"/>
</dbReference>
<dbReference type="InterPro" id="IPR050336">
    <property type="entry name" value="Chromosome_partition/occlusion"/>
</dbReference>
<dbReference type="InterPro" id="IPR001091">
    <property type="entry name" value="RM_Methyltransferase"/>
</dbReference>
<dbReference type="OrthoDB" id="9773571at2"/>